<dbReference type="PANTHER" id="PTHR31181">
    <property type="entry name" value="EGG CELL-SECRETED PROTEIN 1.4"/>
    <property type="match status" value="1"/>
</dbReference>
<feature type="domain" description="Prolamin-like" evidence="3">
    <location>
        <begin position="53"/>
        <end position="115"/>
    </location>
</feature>
<keyword evidence="5" id="KW-1185">Reference proteome</keyword>
<keyword evidence="1 2" id="KW-0732">Signal</keyword>
<proteinExistence type="predicted"/>
<reference evidence="4" key="1">
    <citation type="submission" date="2023-04" db="EMBL/GenBank/DDBJ databases">
        <authorList>
            <person name="Vijverberg K."/>
            <person name="Xiong W."/>
            <person name="Schranz E."/>
        </authorList>
    </citation>
    <scope>NUCLEOTIDE SEQUENCE</scope>
</reference>
<protein>
    <recommendedName>
        <fullName evidence="3">Prolamin-like domain-containing protein</fullName>
    </recommendedName>
</protein>
<evidence type="ECO:0000313" key="4">
    <source>
        <dbReference type="EMBL" id="CAI9285730.1"/>
    </source>
</evidence>
<dbReference type="InterPro" id="IPR008502">
    <property type="entry name" value="Prolamin-like"/>
</dbReference>
<gene>
    <name evidence="4" type="ORF">LSALG_LOCUS25189</name>
</gene>
<dbReference type="GO" id="GO:2000008">
    <property type="term" value="P:regulation of protein localization to cell surface"/>
    <property type="evidence" value="ECO:0007669"/>
    <property type="project" value="TreeGrafter"/>
</dbReference>
<dbReference type="EMBL" id="OX465081">
    <property type="protein sequence ID" value="CAI9285730.1"/>
    <property type="molecule type" value="Genomic_DNA"/>
</dbReference>
<dbReference type="GO" id="GO:0009567">
    <property type="term" value="P:double fertilization forming a zygote and endosperm"/>
    <property type="evidence" value="ECO:0007669"/>
    <property type="project" value="TreeGrafter"/>
</dbReference>
<dbReference type="GO" id="GO:0005576">
    <property type="term" value="C:extracellular region"/>
    <property type="evidence" value="ECO:0007669"/>
    <property type="project" value="TreeGrafter"/>
</dbReference>
<feature type="chain" id="PRO_5041279118" description="Prolamin-like domain-containing protein" evidence="2">
    <location>
        <begin position="24"/>
        <end position="187"/>
    </location>
</feature>
<organism evidence="4 5">
    <name type="scientific">Lactuca saligna</name>
    <name type="common">Willowleaf lettuce</name>
    <dbReference type="NCBI Taxonomy" id="75948"/>
    <lineage>
        <taxon>Eukaryota</taxon>
        <taxon>Viridiplantae</taxon>
        <taxon>Streptophyta</taxon>
        <taxon>Embryophyta</taxon>
        <taxon>Tracheophyta</taxon>
        <taxon>Spermatophyta</taxon>
        <taxon>Magnoliopsida</taxon>
        <taxon>eudicotyledons</taxon>
        <taxon>Gunneridae</taxon>
        <taxon>Pentapetalae</taxon>
        <taxon>asterids</taxon>
        <taxon>campanulids</taxon>
        <taxon>Asterales</taxon>
        <taxon>Asteraceae</taxon>
        <taxon>Cichorioideae</taxon>
        <taxon>Cichorieae</taxon>
        <taxon>Lactucinae</taxon>
        <taxon>Lactuca</taxon>
    </lineage>
</organism>
<accession>A0AA36E939</accession>
<dbReference type="GO" id="GO:0031982">
    <property type="term" value="C:vesicle"/>
    <property type="evidence" value="ECO:0007669"/>
    <property type="project" value="TreeGrafter"/>
</dbReference>
<feature type="signal peptide" evidence="2">
    <location>
        <begin position="1"/>
        <end position="23"/>
    </location>
</feature>
<evidence type="ECO:0000256" key="2">
    <source>
        <dbReference type="SAM" id="SignalP"/>
    </source>
</evidence>
<dbReference type="Proteomes" id="UP001177003">
    <property type="component" value="Chromosome 5"/>
</dbReference>
<dbReference type="Pfam" id="PF05617">
    <property type="entry name" value="Prolamin_like"/>
    <property type="match status" value="1"/>
</dbReference>
<evidence type="ECO:0000256" key="1">
    <source>
        <dbReference type="ARBA" id="ARBA00022729"/>
    </source>
</evidence>
<evidence type="ECO:0000259" key="3">
    <source>
        <dbReference type="Pfam" id="PF05617"/>
    </source>
</evidence>
<dbReference type="AlphaFoldDB" id="A0AA36E939"/>
<dbReference type="GO" id="GO:0080155">
    <property type="term" value="P:regulation of double fertilization forming a zygote and endosperm"/>
    <property type="evidence" value="ECO:0007669"/>
    <property type="project" value="TreeGrafter"/>
</dbReference>
<sequence>MGMNYNVLFLTFCLASIISQGLARISTSNIHPPKPSKASYLHPPKPSKASYLQCWAALYDLEACYTEFLRAAQNFQIDTGIGPTCCRAGERMNAGCWPTLFPFNPYFPIQLKLYCFRYWVPNPQKPSVASPPPVVAPTPEPTADIPIDEGRVALPLLPPSSSIKGPFMKTSPTIKGPFMKTPIVESN</sequence>
<name>A0AA36E939_LACSI</name>
<dbReference type="PANTHER" id="PTHR31181:SF51">
    <property type="entry name" value="EGG CELL-SECRETED PROTEIN 1.4"/>
    <property type="match status" value="1"/>
</dbReference>
<evidence type="ECO:0000313" key="5">
    <source>
        <dbReference type="Proteomes" id="UP001177003"/>
    </source>
</evidence>